<dbReference type="Pfam" id="PF00043">
    <property type="entry name" value="GST_C"/>
    <property type="match status" value="1"/>
</dbReference>
<dbReference type="InterPro" id="IPR010987">
    <property type="entry name" value="Glutathione-S-Trfase_C-like"/>
</dbReference>
<dbReference type="PANTHER" id="PTHR44051:SF8">
    <property type="entry name" value="GLUTATHIONE S-TRANSFERASE GSTA"/>
    <property type="match status" value="1"/>
</dbReference>
<dbReference type="InterPro" id="IPR036249">
    <property type="entry name" value="Thioredoxin-like_sf"/>
</dbReference>
<dbReference type="Gene3D" id="3.40.30.10">
    <property type="entry name" value="Glutaredoxin"/>
    <property type="match status" value="1"/>
</dbReference>
<dbReference type="SUPFAM" id="SSF52833">
    <property type="entry name" value="Thioredoxin-like"/>
    <property type="match status" value="1"/>
</dbReference>
<dbReference type="RefSeq" id="WP_085227287.1">
    <property type="nucleotide sequence ID" value="NZ_BSQD01000004.1"/>
</dbReference>
<reference evidence="4" key="1">
    <citation type="submission" date="2017-04" db="EMBL/GenBank/DDBJ databases">
        <authorList>
            <person name="Varghese N."/>
            <person name="Submissions S."/>
        </authorList>
    </citation>
    <scope>NUCLEOTIDE SEQUENCE [LARGE SCALE GENOMIC DNA]</scope>
    <source>
        <strain evidence="4">Ballard 720</strain>
    </source>
</reference>
<dbReference type="PROSITE" id="PS50405">
    <property type="entry name" value="GST_CTER"/>
    <property type="match status" value="1"/>
</dbReference>
<name>A0A1X7E819_TRICW</name>
<accession>A0A1X7E819</accession>
<dbReference type="InterPro" id="IPR040079">
    <property type="entry name" value="Glutathione_S-Trfase"/>
</dbReference>
<dbReference type="PROSITE" id="PS50404">
    <property type="entry name" value="GST_NTER"/>
    <property type="match status" value="1"/>
</dbReference>
<gene>
    <name evidence="3" type="ORF">SAMN06295900_1059</name>
</gene>
<protein>
    <submittedName>
        <fullName evidence="3">Glutathione S-transferase</fullName>
    </submittedName>
</protein>
<dbReference type="CDD" id="cd03188">
    <property type="entry name" value="GST_C_Beta"/>
    <property type="match status" value="1"/>
</dbReference>
<dbReference type="GeneID" id="95553907"/>
<dbReference type="GO" id="GO:0016740">
    <property type="term" value="F:transferase activity"/>
    <property type="evidence" value="ECO:0007669"/>
    <property type="project" value="UniProtKB-KW"/>
</dbReference>
<sequence length="211" mass="23854">MELFFSPLACSLATRIAFYEAGYDARYTMVDTKAKRLPDGSDFLAVNPLGMVPVLRLDDGTLLTENVAILSCVADCFPDAHLAPTSGVARAKFHQWLAFASTELHKGIFTVLLDRSAPAEVKRYAREKLKARFDFLHARFAEHDWLLDTFSAADAYLAVVLSWTKYCDVDLAQWPAVEAYYERVTARPAVARAMSEEFELYREREARRKTA</sequence>
<dbReference type="EMBL" id="FXAH01000005">
    <property type="protein sequence ID" value="SMF28612.1"/>
    <property type="molecule type" value="Genomic_DNA"/>
</dbReference>
<evidence type="ECO:0000259" key="2">
    <source>
        <dbReference type="PROSITE" id="PS50405"/>
    </source>
</evidence>
<dbReference type="SFLD" id="SFLDG01150">
    <property type="entry name" value="Main.1:_Beta-like"/>
    <property type="match status" value="1"/>
</dbReference>
<dbReference type="Gene3D" id="1.20.1050.10">
    <property type="match status" value="1"/>
</dbReference>
<dbReference type="Proteomes" id="UP000192911">
    <property type="component" value="Unassembled WGS sequence"/>
</dbReference>
<dbReference type="Pfam" id="PF13409">
    <property type="entry name" value="GST_N_2"/>
    <property type="match status" value="1"/>
</dbReference>
<dbReference type="SFLD" id="SFLDS00019">
    <property type="entry name" value="Glutathione_Transferase_(cytos"/>
    <property type="match status" value="1"/>
</dbReference>
<organism evidence="3 4">
    <name type="scientific">Trinickia caryophylli</name>
    <name type="common">Paraburkholderia caryophylli</name>
    <dbReference type="NCBI Taxonomy" id="28094"/>
    <lineage>
        <taxon>Bacteria</taxon>
        <taxon>Pseudomonadati</taxon>
        <taxon>Pseudomonadota</taxon>
        <taxon>Betaproteobacteria</taxon>
        <taxon>Burkholderiales</taxon>
        <taxon>Burkholderiaceae</taxon>
        <taxon>Trinickia</taxon>
    </lineage>
</organism>
<dbReference type="SUPFAM" id="SSF47616">
    <property type="entry name" value="GST C-terminal domain-like"/>
    <property type="match status" value="1"/>
</dbReference>
<proteinExistence type="predicted"/>
<feature type="domain" description="GST C-terminal" evidence="2">
    <location>
        <begin position="86"/>
        <end position="211"/>
    </location>
</feature>
<dbReference type="SFLD" id="SFLDG00358">
    <property type="entry name" value="Main_(cytGST)"/>
    <property type="match status" value="1"/>
</dbReference>
<evidence type="ECO:0000313" key="4">
    <source>
        <dbReference type="Proteomes" id="UP000192911"/>
    </source>
</evidence>
<dbReference type="OrthoDB" id="8772754at2"/>
<evidence type="ECO:0000259" key="1">
    <source>
        <dbReference type="PROSITE" id="PS50404"/>
    </source>
</evidence>
<dbReference type="PANTHER" id="PTHR44051">
    <property type="entry name" value="GLUTATHIONE S-TRANSFERASE-RELATED"/>
    <property type="match status" value="1"/>
</dbReference>
<dbReference type="CDD" id="cd03057">
    <property type="entry name" value="GST_N_Beta"/>
    <property type="match status" value="1"/>
</dbReference>
<dbReference type="InterPro" id="IPR004045">
    <property type="entry name" value="Glutathione_S-Trfase_N"/>
</dbReference>
<dbReference type="InterPro" id="IPR004046">
    <property type="entry name" value="GST_C"/>
</dbReference>
<keyword evidence="4" id="KW-1185">Reference proteome</keyword>
<feature type="domain" description="GST N-terminal" evidence="1">
    <location>
        <begin position="1"/>
        <end position="81"/>
    </location>
</feature>
<keyword evidence="3" id="KW-0808">Transferase</keyword>
<dbReference type="STRING" id="28094.SAMN06295900_1059"/>
<dbReference type="AlphaFoldDB" id="A0A1X7E819"/>
<dbReference type="InterPro" id="IPR036282">
    <property type="entry name" value="Glutathione-S-Trfase_C_sf"/>
</dbReference>
<evidence type="ECO:0000313" key="3">
    <source>
        <dbReference type="EMBL" id="SMF28612.1"/>
    </source>
</evidence>